<gene>
    <name evidence="5 10" type="primary">xseA</name>
    <name evidence="10" type="ORF">NCTC13337_00349</name>
</gene>
<dbReference type="EC" id="3.1.11.6" evidence="5"/>
<dbReference type="GO" id="GO:0006308">
    <property type="term" value="P:DNA catabolic process"/>
    <property type="evidence" value="ECO:0007669"/>
    <property type="project" value="UniProtKB-UniRule"/>
</dbReference>
<dbReference type="Pfam" id="PF02601">
    <property type="entry name" value="Exonuc_VII_L"/>
    <property type="match status" value="1"/>
</dbReference>
<dbReference type="InterPro" id="IPR020579">
    <property type="entry name" value="Exonuc_VII_lsu_C"/>
</dbReference>
<dbReference type="PANTHER" id="PTHR30008:SF0">
    <property type="entry name" value="EXODEOXYRIBONUCLEASE 7 LARGE SUBUNIT"/>
    <property type="match status" value="1"/>
</dbReference>
<comment type="subcellular location">
    <subcellularLocation>
        <location evidence="5 6">Cytoplasm</location>
    </subcellularLocation>
</comment>
<dbReference type="CDD" id="cd04489">
    <property type="entry name" value="ExoVII_LU_OBF"/>
    <property type="match status" value="1"/>
</dbReference>
<comment type="catalytic activity">
    <reaction evidence="5 6">
        <text>Exonucleolytic cleavage in either 5'- to 3'- or 3'- to 5'-direction to yield nucleoside 5'-phosphates.</text>
        <dbReference type="EC" id="3.1.11.6"/>
    </reaction>
</comment>
<dbReference type="RefSeq" id="WP_072576662.1">
    <property type="nucleotide sequence ID" value="NZ_LWHB01000090.1"/>
</dbReference>
<dbReference type="GO" id="GO:0008855">
    <property type="term" value="F:exodeoxyribonuclease VII activity"/>
    <property type="evidence" value="ECO:0007669"/>
    <property type="project" value="UniProtKB-UniRule"/>
</dbReference>
<dbReference type="AlphaFoldDB" id="A0A380MM48"/>
<evidence type="ECO:0000256" key="5">
    <source>
        <dbReference type="HAMAP-Rule" id="MF_00378"/>
    </source>
</evidence>
<proteinExistence type="inferred from homology"/>
<keyword evidence="7" id="KW-0175">Coiled coil</keyword>
<keyword evidence="1 5" id="KW-0963">Cytoplasm</keyword>
<organism evidence="10 11">
    <name type="scientific">Suttonella ornithocola</name>
    <dbReference type="NCBI Taxonomy" id="279832"/>
    <lineage>
        <taxon>Bacteria</taxon>
        <taxon>Pseudomonadati</taxon>
        <taxon>Pseudomonadota</taxon>
        <taxon>Gammaproteobacteria</taxon>
        <taxon>Cardiobacteriales</taxon>
        <taxon>Cardiobacteriaceae</taxon>
        <taxon>Suttonella</taxon>
    </lineage>
</organism>
<keyword evidence="3 5" id="KW-0378">Hydrolase</keyword>
<feature type="domain" description="OB-fold nucleic acid binding" evidence="9">
    <location>
        <begin position="6"/>
        <end position="102"/>
    </location>
</feature>
<evidence type="ECO:0000313" key="10">
    <source>
        <dbReference type="EMBL" id="SUO93680.1"/>
    </source>
</evidence>
<evidence type="ECO:0000256" key="4">
    <source>
        <dbReference type="ARBA" id="ARBA00022839"/>
    </source>
</evidence>
<reference evidence="10 11" key="1">
    <citation type="submission" date="2018-06" db="EMBL/GenBank/DDBJ databases">
        <authorList>
            <consortium name="Pathogen Informatics"/>
            <person name="Doyle S."/>
        </authorList>
    </citation>
    <scope>NUCLEOTIDE SEQUENCE [LARGE SCALE GENOMIC DNA]</scope>
    <source>
        <strain evidence="10 11">NCTC13337</strain>
    </source>
</reference>
<comment type="similarity">
    <text evidence="5 6">Belongs to the XseA family.</text>
</comment>
<dbReference type="GO" id="GO:0005737">
    <property type="term" value="C:cytoplasm"/>
    <property type="evidence" value="ECO:0007669"/>
    <property type="project" value="UniProtKB-SubCell"/>
</dbReference>
<evidence type="ECO:0000313" key="11">
    <source>
        <dbReference type="Proteomes" id="UP000254601"/>
    </source>
</evidence>
<evidence type="ECO:0000256" key="2">
    <source>
        <dbReference type="ARBA" id="ARBA00022722"/>
    </source>
</evidence>
<keyword evidence="2 5" id="KW-0540">Nuclease</keyword>
<evidence type="ECO:0000256" key="6">
    <source>
        <dbReference type="RuleBase" id="RU004355"/>
    </source>
</evidence>
<comment type="subunit">
    <text evidence="5">Heterooligomer composed of large and small subunits.</text>
</comment>
<evidence type="ECO:0000256" key="1">
    <source>
        <dbReference type="ARBA" id="ARBA00022490"/>
    </source>
</evidence>
<dbReference type="EMBL" id="UHIC01000001">
    <property type="protein sequence ID" value="SUO93680.1"/>
    <property type="molecule type" value="Genomic_DNA"/>
</dbReference>
<accession>A0A380MM48</accession>
<dbReference type="InterPro" id="IPR003753">
    <property type="entry name" value="Exonuc_VII_L"/>
</dbReference>
<dbReference type="Pfam" id="PF13742">
    <property type="entry name" value="tRNA_anti_2"/>
    <property type="match status" value="1"/>
</dbReference>
<feature type="domain" description="Exonuclease VII large subunit C-terminal" evidence="8">
    <location>
        <begin position="126"/>
        <end position="398"/>
    </location>
</feature>
<dbReference type="PANTHER" id="PTHR30008">
    <property type="entry name" value="EXODEOXYRIBONUCLEASE 7 LARGE SUBUNIT"/>
    <property type="match status" value="1"/>
</dbReference>
<evidence type="ECO:0000259" key="9">
    <source>
        <dbReference type="Pfam" id="PF13742"/>
    </source>
</evidence>
<dbReference type="OrthoDB" id="9802795at2"/>
<sequence>MEMPVFSVTEFNSVARELLESGLAKVWVEGEISNLAKPSSGHLYFSLKDSGASVSCALFKGSRFRVKVPWGEIENGLLVRVSGKASLYAPRGQFQLIVDSMEAAGQGALEQAFQERLARLQAEGIFSAERKRVIPQRALTIGVITSPTGAAIRDVLSTLKRRNPALKIIIYPCLVQGVQAPAEILHALEMANRRAECEVLLVVRGGGSLEDLWAFNDEAVARAVANSDIPIVSGVGHETDVTLTDFAADYRAPTPTAAAETVSPVLAEILLQLSQRSIATQTQFQSFIRRSSQQLLAFERRLALQSPLRQWQVHVQRLDECQLRLVKALQSKLQYAQIHVQGLEKRWQLQSPKRQLLAKHQQLEALQRQLNKAFFAKQKYAQERLLSNTQRFSAFSLEKKHLVAQTAFEQQSKRLSMVMKRLIIAQRKNISDLAGRFMLLNPLAILSRGYALALDENDKVIKQSTEVELRSEITVCLAKGSLRCEVIEQQS</sequence>
<keyword evidence="4 5" id="KW-0269">Exonuclease</keyword>
<name>A0A380MM48_9GAMM</name>
<dbReference type="NCBIfam" id="TIGR00237">
    <property type="entry name" value="xseA"/>
    <property type="match status" value="1"/>
</dbReference>
<dbReference type="InterPro" id="IPR025824">
    <property type="entry name" value="OB-fold_nuc-bd_dom"/>
</dbReference>
<feature type="coiled-coil region" evidence="7">
    <location>
        <begin position="326"/>
        <end position="383"/>
    </location>
</feature>
<keyword evidence="11" id="KW-1185">Reference proteome</keyword>
<evidence type="ECO:0000256" key="7">
    <source>
        <dbReference type="SAM" id="Coils"/>
    </source>
</evidence>
<dbReference type="HAMAP" id="MF_00378">
    <property type="entry name" value="Exonuc_7_L"/>
    <property type="match status" value="1"/>
</dbReference>
<dbReference type="GO" id="GO:0009318">
    <property type="term" value="C:exodeoxyribonuclease VII complex"/>
    <property type="evidence" value="ECO:0007669"/>
    <property type="project" value="UniProtKB-UniRule"/>
</dbReference>
<protein>
    <recommendedName>
        <fullName evidence="5">Exodeoxyribonuclease 7 large subunit</fullName>
        <ecNumber evidence="5">3.1.11.6</ecNumber>
    </recommendedName>
    <alternativeName>
        <fullName evidence="5">Exodeoxyribonuclease VII large subunit</fullName>
        <shortName evidence="5">Exonuclease VII large subunit</shortName>
    </alternativeName>
</protein>
<evidence type="ECO:0000256" key="3">
    <source>
        <dbReference type="ARBA" id="ARBA00022801"/>
    </source>
</evidence>
<comment type="function">
    <text evidence="5">Bidirectionally degrades single-stranded DNA into large acid-insoluble oligonucleotides, which are then degraded further into small acid-soluble oligonucleotides.</text>
</comment>
<dbReference type="GO" id="GO:0003676">
    <property type="term" value="F:nucleic acid binding"/>
    <property type="evidence" value="ECO:0007669"/>
    <property type="project" value="InterPro"/>
</dbReference>
<evidence type="ECO:0000259" key="8">
    <source>
        <dbReference type="Pfam" id="PF02601"/>
    </source>
</evidence>
<dbReference type="Proteomes" id="UP000254601">
    <property type="component" value="Unassembled WGS sequence"/>
</dbReference>